<protein>
    <submittedName>
        <fullName evidence="1">Uncharacterized protein</fullName>
    </submittedName>
</protein>
<dbReference type="AlphaFoldDB" id="A0A0E9Q258"/>
<sequence>MFPNEKRNVTRLVEATCAAGLSADSTATDHLEPMRAFLPACTKACCRLERGI</sequence>
<dbReference type="EMBL" id="GBXM01098167">
    <property type="protein sequence ID" value="JAH10410.1"/>
    <property type="molecule type" value="Transcribed_RNA"/>
</dbReference>
<name>A0A0E9Q258_ANGAN</name>
<reference evidence="1" key="1">
    <citation type="submission" date="2014-11" db="EMBL/GenBank/DDBJ databases">
        <authorList>
            <person name="Amaro Gonzalez C."/>
        </authorList>
    </citation>
    <scope>NUCLEOTIDE SEQUENCE</scope>
</reference>
<proteinExistence type="predicted"/>
<organism evidence="1">
    <name type="scientific">Anguilla anguilla</name>
    <name type="common">European freshwater eel</name>
    <name type="synonym">Muraena anguilla</name>
    <dbReference type="NCBI Taxonomy" id="7936"/>
    <lineage>
        <taxon>Eukaryota</taxon>
        <taxon>Metazoa</taxon>
        <taxon>Chordata</taxon>
        <taxon>Craniata</taxon>
        <taxon>Vertebrata</taxon>
        <taxon>Euteleostomi</taxon>
        <taxon>Actinopterygii</taxon>
        <taxon>Neopterygii</taxon>
        <taxon>Teleostei</taxon>
        <taxon>Anguilliformes</taxon>
        <taxon>Anguillidae</taxon>
        <taxon>Anguilla</taxon>
    </lineage>
</organism>
<reference evidence="1" key="2">
    <citation type="journal article" date="2015" name="Fish Shellfish Immunol.">
        <title>Early steps in the European eel (Anguilla anguilla)-Vibrio vulnificus interaction in the gills: Role of the RtxA13 toxin.</title>
        <authorList>
            <person name="Callol A."/>
            <person name="Pajuelo D."/>
            <person name="Ebbesson L."/>
            <person name="Teles M."/>
            <person name="MacKenzie S."/>
            <person name="Amaro C."/>
        </authorList>
    </citation>
    <scope>NUCLEOTIDE SEQUENCE</scope>
</reference>
<accession>A0A0E9Q258</accession>
<evidence type="ECO:0000313" key="1">
    <source>
        <dbReference type="EMBL" id="JAH10410.1"/>
    </source>
</evidence>